<keyword evidence="5" id="KW-0949">S-adenosyl-L-methionine</keyword>
<dbReference type="GO" id="GO:0005694">
    <property type="term" value="C:chromosome"/>
    <property type="evidence" value="ECO:0007669"/>
    <property type="project" value="UniProtKB-SubCell"/>
</dbReference>
<evidence type="ECO:0000259" key="6">
    <source>
        <dbReference type="PROSITE" id="PS50280"/>
    </source>
</evidence>
<dbReference type="InterPro" id="IPR001214">
    <property type="entry name" value="SET_dom"/>
</dbReference>
<accession>A0A518IXA2</accession>
<dbReference type="PROSITE" id="PS50868">
    <property type="entry name" value="POST_SET"/>
    <property type="match status" value="1"/>
</dbReference>
<evidence type="ECO:0000256" key="3">
    <source>
        <dbReference type="ARBA" id="ARBA00022603"/>
    </source>
</evidence>
<feature type="domain" description="SET" evidence="6">
    <location>
        <begin position="16"/>
        <end position="121"/>
    </location>
</feature>
<evidence type="ECO:0000256" key="4">
    <source>
        <dbReference type="ARBA" id="ARBA00022679"/>
    </source>
</evidence>
<evidence type="ECO:0000313" key="8">
    <source>
        <dbReference type="EMBL" id="QDV57710.1"/>
    </source>
</evidence>
<gene>
    <name evidence="8" type="ORF">Mal33_37230</name>
</gene>
<feature type="domain" description="Post-SET" evidence="7">
    <location>
        <begin position="126"/>
        <end position="142"/>
    </location>
</feature>
<comment type="subcellular location">
    <subcellularLocation>
        <location evidence="1">Chromosome</location>
    </subcellularLocation>
</comment>
<evidence type="ECO:0000256" key="5">
    <source>
        <dbReference type="ARBA" id="ARBA00022691"/>
    </source>
</evidence>
<evidence type="ECO:0000256" key="1">
    <source>
        <dbReference type="ARBA" id="ARBA00004286"/>
    </source>
</evidence>
<keyword evidence="4" id="KW-0808">Transferase</keyword>
<dbReference type="GO" id="GO:0032259">
    <property type="term" value="P:methylation"/>
    <property type="evidence" value="ECO:0007669"/>
    <property type="project" value="UniProtKB-KW"/>
</dbReference>
<reference evidence="8 9" key="1">
    <citation type="submission" date="2019-02" db="EMBL/GenBank/DDBJ databases">
        <title>Deep-cultivation of Planctomycetes and their phenomic and genomic characterization uncovers novel biology.</title>
        <authorList>
            <person name="Wiegand S."/>
            <person name="Jogler M."/>
            <person name="Boedeker C."/>
            <person name="Pinto D."/>
            <person name="Vollmers J."/>
            <person name="Rivas-Marin E."/>
            <person name="Kohn T."/>
            <person name="Peeters S.H."/>
            <person name="Heuer A."/>
            <person name="Rast P."/>
            <person name="Oberbeckmann S."/>
            <person name="Bunk B."/>
            <person name="Jeske O."/>
            <person name="Meyerdierks A."/>
            <person name="Storesund J.E."/>
            <person name="Kallscheuer N."/>
            <person name="Luecker S."/>
            <person name="Lage O.M."/>
            <person name="Pohl T."/>
            <person name="Merkel B.J."/>
            <person name="Hornburger P."/>
            <person name="Mueller R.-W."/>
            <person name="Bruemmer F."/>
            <person name="Labrenz M."/>
            <person name="Spormann A.M."/>
            <person name="Op den Camp H."/>
            <person name="Overmann J."/>
            <person name="Amann R."/>
            <person name="Jetten M.S.M."/>
            <person name="Mascher T."/>
            <person name="Medema M.H."/>
            <person name="Devos D.P."/>
            <person name="Kaster A.-K."/>
            <person name="Ovreas L."/>
            <person name="Rohde M."/>
            <person name="Galperin M.Y."/>
            <person name="Jogler C."/>
        </authorList>
    </citation>
    <scope>NUCLEOTIDE SEQUENCE [LARGE SCALE GENOMIC DNA]</scope>
    <source>
        <strain evidence="8 9">Mal33</strain>
    </source>
</reference>
<dbReference type="RefSeq" id="WP_197451320.1">
    <property type="nucleotide sequence ID" value="NZ_CP036292.1"/>
</dbReference>
<dbReference type="SMART" id="SM00317">
    <property type="entry name" value="SET"/>
    <property type="match status" value="1"/>
</dbReference>
<dbReference type="Pfam" id="PF00856">
    <property type="entry name" value="SET"/>
    <property type="match status" value="1"/>
</dbReference>
<dbReference type="Gene3D" id="2.170.270.10">
    <property type="entry name" value="SET domain"/>
    <property type="match status" value="1"/>
</dbReference>
<evidence type="ECO:0000256" key="2">
    <source>
        <dbReference type="ARBA" id="ARBA00022454"/>
    </source>
</evidence>
<dbReference type="SUPFAM" id="SSF82199">
    <property type="entry name" value="SET domain"/>
    <property type="match status" value="1"/>
</dbReference>
<dbReference type="EMBL" id="CP036318">
    <property type="protein sequence ID" value="QDV57710.1"/>
    <property type="molecule type" value="Genomic_DNA"/>
</dbReference>
<dbReference type="InterPro" id="IPR046341">
    <property type="entry name" value="SET_dom_sf"/>
</dbReference>
<evidence type="ECO:0000259" key="7">
    <source>
        <dbReference type="PROSITE" id="PS50868"/>
    </source>
</evidence>
<dbReference type="InterPro" id="IPR050777">
    <property type="entry name" value="SET2_Histone-Lys_MeTrsfase"/>
</dbReference>
<dbReference type="GO" id="GO:0008168">
    <property type="term" value="F:methyltransferase activity"/>
    <property type="evidence" value="ECO:0007669"/>
    <property type="project" value="UniProtKB-KW"/>
</dbReference>
<dbReference type="Proteomes" id="UP000316770">
    <property type="component" value="Chromosome"/>
</dbReference>
<name>A0A518IXA2_9BACT</name>
<keyword evidence="3" id="KW-0489">Methyltransferase</keyword>
<dbReference type="PANTHER" id="PTHR22884">
    <property type="entry name" value="SET DOMAIN PROTEINS"/>
    <property type="match status" value="1"/>
</dbReference>
<organism evidence="8 9">
    <name type="scientific">Rosistilla oblonga</name>
    <dbReference type="NCBI Taxonomy" id="2527990"/>
    <lineage>
        <taxon>Bacteria</taxon>
        <taxon>Pseudomonadati</taxon>
        <taxon>Planctomycetota</taxon>
        <taxon>Planctomycetia</taxon>
        <taxon>Pirellulales</taxon>
        <taxon>Pirellulaceae</taxon>
        <taxon>Rosistilla</taxon>
    </lineage>
</organism>
<dbReference type="InterPro" id="IPR003616">
    <property type="entry name" value="Post-SET_dom"/>
</dbReference>
<keyword evidence="9" id="KW-1185">Reference proteome</keyword>
<proteinExistence type="predicted"/>
<dbReference type="PROSITE" id="PS50280">
    <property type="entry name" value="SET"/>
    <property type="match status" value="1"/>
</dbReference>
<dbReference type="AlphaFoldDB" id="A0A518IXA2"/>
<sequence>MLNSETSPTTDCESDPAVNVQSTPIGKGVFADREFRAHDVIGWITGKIHDDPEYGSEYCIDIGGTATLEPDAPFRFLNHCCEPNSQFTWDELEEDSDAIPEVYLLALRDIEAGEQLTIDYNWAADCAIPCHCGAETCRGWIVTLDEIDQLPAKKQQAR</sequence>
<keyword evidence="2" id="KW-0158">Chromosome</keyword>
<protein>
    <submittedName>
        <fullName evidence="8">SET domain protein</fullName>
    </submittedName>
</protein>
<evidence type="ECO:0000313" key="9">
    <source>
        <dbReference type="Proteomes" id="UP000316770"/>
    </source>
</evidence>